<dbReference type="OrthoDB" id="435754at2759"/>
<dbReference type="STRING" id="246404.A0A507FEW0"/>
<dbReference type="AlphaFoldDB" id="A0A507FEW0"/>
<dbReference type="InterPro" id="IPR033130">
    <property type="entry name" value="RNase_T2_His_AS_2"/>
</dbReference>
<dbReference type="Proteomes" id="UP000320333">
    <property type="component" value="Unassembled WGS sequence"/>
</dbReference>
<dbReference type="PROSITE" id="PS00531">
    <property type="entry name" value="RNASE_T2_2"/>
    <property type="match status" value="1"/>
</dbReference>
<evidence type="ECO:0000256" key="1">
    <source>
        <dbReference type="ARBA" id="ARBA00007469"/>
    </source>
</evidence>
<dbReference type="PANTHER" id="PTHR11240">
    <property type="entry name" value="RIBONUCLEASE T2"/>
    <property type="match status" value="1"/>
</dbReference>
<gene>
    <name evidence="4" type="ORF">CcCBS67573_g03839</name>
</gene>
<dbReference type="EC" id="4.6.1.19" evidence="2"/>
<comment type="caution">
    <text evidence="4">The sequence shown here is derived from an EMBL/GenBank/DDBJ whole genome shotgun (WGS) entry which is preliminary data.</text>
</comment>
<proteinExistence type="inferred from homology"/>
<reference evidence="4 5" key="1">
    <citation type="journal article" date="2019" name="Sci. Rep.">
        <title>Comparative genomics of chytrid fungi reveal insights into the obligate biotrophic and pathogenic lifestyle of Synchytrium endobioticum.</title>
        <authorList>
            <person name="van de Vossenberg B.T.L.H."/>
            <person name="Warris S."/>
            <person name="Nguyen H.D.T."/>
            <person name="van Gent-Pelzer M.P.E."/>
            <person name="Joly D.L."/>
            <person name="van de Geest H.C."/>
            <person name="Bonants P.J.M."/>
            <person name="Smith D.S."/>
            <person name="Levesque C.A."/>
            <person name="van der Lee T.A.J."/>
        </authorList>
    </citation>
    <scope>NUCLEOTIDE SEQUENCE [LARGE SCALE GENOMIC DNA]</scope>
    <source>
        <strain evidence="4 5">CBS 675.73</strain>
    </source>
</reference>
<sequence>MAPCIDALRCPSYAVGCQADPFTGSLYDSCCVSATGLFVFAQNFTNGLSYGPNPWTRNQVVSEIGARFTLHGLWADNCDGTYNGTKWIEPGHTKNMSLPDYDLYGCDKERSFENAAEVIAADSTKSWLADWMKVNWRAGDGDDSWFWSHEWSKHGTCTSSFNPECYGPGFKKHDDFFDFMEVSIEVYKSLDILSAFKAASIVPSDTNKYNLTEFNAAHKAAFGVEGGMQCVKRNGTQYLSEVWTYMNEVPGHNFKAIAPIKGAYQSCKADTLIVFPLTGFKTAL</sequence>
<protein>
    <recommendedName>
        <fullName evidence="2">ribonuclease T2</fullName>
        <ecNumber evidence="2">4.6.1.19</ecNumber>
    </recommendedName>
</protein>
<evidence type="ECO:0000256" key="3">
    <source>
        <dbReference type="RuleBase" id="RU004328"/>
    </source>
</evidence>
<keyword evidence="5" id="KW-1185">Reference proteome</keyword>
<dbReference type="Pfam" id="PF00445">
    <property type="entry name" value="Ribonuclease_T2"/>
    <property type="match status" value="1"/>
</dbReference>
<accession>A0A507FEW0</accession>
<dbReference type="GO" id="GO:0006401">
    <property type="term" value="P:RNA catabolic process"/>
    <property type="evidence" value="ECO:0007669"/>
    <property type="project" value="TreeGrafter"/>
</dbReference>
<dbReference type="InterPro" id="IPR036430">
    <property type="entry name" value="RNase_T2-like_sf"/>
</dbReference>
<evidence type="ECO:0000256" key="2">
    <source>
        <dbReference type="ARBA" id="ARBA00012571"/>
    </source>
</evidence>
<dbReference type="Gene3D" id="3.90.730.10">
    <property type="entry name" value="Ribonuclease T2-like"/>
    <property type="match status" value="1"/>
</dbReference>
<dbReference type="GO" id="GO:0005576">
    <property type="term" value="C:extracellular region"/>
    <property type="evidence" value="ECO:0007669"/>
    <property type="project" value="TreeGrafter"/>
</dbReference>
<dbReference type="SUPFAM" id="SSF55895">
    <property type="entry name" value="Ribonuclease Rh-like"/>
    <property type="match status" value="1"/>
</dbReference>
<dbReference type="EMBL" id="QEAP01000104">
    <property type="protein sequence ID" value="TPX74891.1"/>
    <property type="molecule type" value="Genomic_DNA"/>
</dbReference>
<organism evidence="4 5">
    <name type="scientific">Chytriomyces confervae</name>
    <dbReference type="NCBI Taxonomy" id="246404"/>
    <lineage>
        <taxon>Eukaryota</taxon>
        <taxon>Fungi</taxon>
        <taxon>Fungi incertae sedis</taxon>
        <taxon>Chytridiomycota</taxon>
        <taxon>Chytridiomycota incertae sedis</taxon>
        <taxon>Chytridiomycetes</taxon>
        <taxon>Chytridiales</taxon>
        <taxon>Chytriomycetaceae</taxon>
        <taxon>Chytriomyces</taxon>
    </lineage>
</organism>
<dbReference type="InterPro" id="IPR001568">
    <property type="entry name" value="RNase_T2-like"/>
</dbReference>
<dbReference type="PANTHER" id="PTHR11240:SF22">
    <property type="entry name" value="RIBONUCLEASE T2"/>
    <property type="match status" value="1"/>
</dbReference>
<evidence type="ECO:0000313" key="4">
    <source>
        <dbReference type="EMBL" id="TPX74891.1"/>
    </source>
</evidence>
<dbReference type="GO" id="GO:0003723">
    <property type="term" value="F:RNA binding"/>
    <property type="evidence" value="ECO:0007669"/>
    <property type="project" value="InterPro"/>
</dbReference>
<comment type="similarity">
    <text evidence="1 3">Belongs to the RNase T2 family.</text>
</comment>
<evidence type="ECO:0000313" key="5">
    <source>
        <dbReference type="Proteomes" id="UP000320333"/>
    </source>
</evidence>
<name>A0A507FEW0_9FUNG</name>
<dbReference type="GO" id="GO:0033897">
    <property type="term" value="F:ribonuclease T2 activity"/>
    <property type="evidence" value="ECO:0007669"/>
    <property type="project" value="UniProtKB-EC"/>
</dbReference>